<gene>
    <name evidence="2" type="ORF">METZ01_LOCUS512562</name>
</gene>
<evidence type="ECO:0000256" key="1">
    <source>
        <dbReference type="SAM" id="Phobius"/>
    </source>
</evidence>
<accession>A0A383EUF2</accession>
<protein>
    <recommendedName>
        <fullName evidence="3">MacB-like periplasmic core domain-containing protein</fullName>
    </recommendedName>
</protein>
<reference evidence="2" key="1">
    <citation type="submission" date="2018-05" db="EMBL/GenBank/DDBJ databases">
        <authorList>
            <person name="Lanie J.A."/>
            <person name="Ng W.-L."/>
            <person name="Kazmierczak K.M."/>
            <person name="Andrzejewski T.M."/>
            <person name="Davidsen T.M."/>
            <person name="Wayne K.J."/>
            <person name="Tettelin H."/>
            <person name="Glass J.I."/>
            <person name="Rusch D."/>
            <person name="Podicherti R."/>
            <person name="Tsui H.-C.T."/>
            <person name="Winkler M.E."/>
        </authorList>
    </citation>
    <scope>NUCLEOTIDE SEQUENCE</scope>
</reference>
<keyword evidence="1" id="KW-0472">Membrane</keyword>
<name>A0A383EUF2_9ZZZZ</name>
<keyword evidence="1" id="KW-1133">Transmembrane helix</keyword>
<proteinExistence type="predicted"/>
<feature type="non-terminal residue" evidence="2">
    <location>
        <position position="110"/>
    </location>
</feature>
<evidence type="ECO:0000313" key="2">
    <source>
        <dbReference type="EMBL" id="SVE59708.1"/>
    </source>
</evidence>
<organism evidence="2">
    <name type="scientific">marine metagenome</name>
    <dbReference type="NCBI Taxonomy" id="408172"/>
    <lineage>
        <taxon>unclassified sequences</taxon>
        <taxon>metagenomes</taxon>
        <taxon>ecological metagenomes</taxon>
    </lineage>
</organism>
<feature type="transmembrane region" description="Helical" evidence="1">
    <location>
        <begin position="20"/>
        <end position="42"/>
    </location>
</feature>
<dbReference type="EMBL" id="UINC01228410">
    <property type="protein sequence ID" value="SVE59708.1"/>
    <property type="molecule type" value="Genomic_DNA"/>
</dbReference>
<keyword evidence="1" id="KW-0812">Transmembrane</keyword>
<sequence>MKLLAQIALRHLWSKHNFGFISFSTILSIIGLMLGVSSLIIISCISDGFNEAVNTKLSGIDGHIRINSYISDDISLNNAIEIDSIVNNSGNYINYTSAYIEKHAMLRKGS</sequence>
<dbReference type="AlphaFoldDB" id="A0A383EUF2"/>
<evidence type="ECO:0008006" key="3">
    <source>
        <dbReference type="Google" id="ProtNLM"/>
    </source>
</evidence>